<dbReference type="AlphaFoldDB" id="A0A0B7B3Y2"/>
<evidence type="ECO:0000313" key="1">
    <source>
        <dbReference type="EMBL" id="CEK87763.1"/>
    </source>
</evidence>
<sequence>MLNRADAIIREDRRITSQQLALQLSIGKGSAIAMFKTLKYSKMGASVSNK</sequence>
<organism evidence="1">
    <name type="scientific">Arion vulgaris</name>
    <dbReference type="NCBI Taxonomy" id="1028688"/>
    <lineage>
        <taxon>Eukaryota</taxon>
        <taxon>Metazoa</taxon>
        <taxon>Spiralia</taxon>
        <taxon>Lophotrochozoa</taxon>
        <taxon>Mollusca</taxon>
        <taxon>Gastropoda</taxon>
        <taxon>Heterobranchia</taxon>
        <taxon>Euthyneura</taxon>
        <taxon>Panpulmonata</taxon>
        <taxon>Eupulmonata</taxon>
        <taxon>Stylommatophora</taxon>
        <taxon>Helicina</taxon>
        <taxon>Arionoidea</taxon>
        <taxon>Arionidae</taxon>
        <taxon>Arion</taxon>
    </lineage>
</organism>
<proteinExistence type="predicted"/>
<gene>
    <name evidence="1" type="primary">ORF161312</name>
</gene>
<dbReference type="EMBL" id="HACG01040898">
    <property type="protein sequence ID" value="CEK87763.1"/>
    <property type="molecule type" value="Transcribed_RNA"/>
</dbReference>
<protein>
    <submittedName>
        <fullName evidence="1">Uncharacterized protein</fullName>
    </submittedName>
</protein>
<reference evidence="1" key="1">
    <citation type="submission" date="2014-12" db="EMBL/GenBank/DDBJ databases">
        <title>Insight into the proteome of Arion vulgaris.</title>
        <authorList>
            <person name="Aradska J."/>
            <person name="Bulat T."/>
            <person name="Smidak R."/>
            <person name="Sarate P."/>
            <person name="Gangsoo J."/>
            <person name="Sialana F."/>
            <person name="Bilban M."/>
            <person name="Lubec G."/>
        </authorList>
    </citation>
    <scope>NUCLEOTIDE SEQUENCE</scope>
    <source>
        <tissue evidence="1">Skin</tissue>
    </source>
</reference>
<accession>A0A0B7B3Y2</accession>
<name>A0A0B7B3Y2_9EUPU</name>